<comment type="caution">
    <text evidence="1">The sequence shown here is derived from an EMBL/GenBank/DDBJ whole genome shotgun (WGS) entry which is preliminary data.</text>
</comment>
<evidence type="ECO:0000313" key="2">
    <source>
        <dbReference type="Proteomes" id="UP000253141"/>
    </source>
</evidence>
<keyword evidence="2" id="KW-1185">Reference proteome</keyword>
<organism evidence="1 2">
    <name type="scientific">Runella aurantiaca</name>
    <dbReference type="NCBI Taxonomy" id="2282308"/>
    <lineage>
        <taxon>Bacteria</taxon>
        <taxon>Pseudomonadati</taxon>
        <taxon>Bacteroidota</taxon>
        <taxon>Cytophagia</taxon>
        <taxon>Cytophagales</taxon>
        <taxon>Spirosomataceae</taxon>
        <taxon>Runella</taxon>
    </lineage>
</organism>
<sequence>MEGKSWNQITSGGLTVSTKTDCSSCWAESMDPLYKNFFFLTFYRYYETEPFGRNYFENLSFGAIPLRLGKFELLGKSYGACRPDTIPMAVFFTSEYDAGKDKYEVLKSEKNYILLNKLDKATGLVEGEFAATFIRVHKASDSAYPDTIRFQPSSFTAFVGAKE</sequence>
<protein>
    <submittedName>
        <fullName evidence="1">Uncharacterized protein</fullName>
    </submittedName>
</protein>
<name>A0A369IHM2_9BACT</name>
<gene>
    <name evidence="1" type="ORF">DVG78_01930</name>
</gene>
<dbReference type="OrthoDB" id="822178at2"/>
<dbReference type="RefSeq" id="WP_114459372.1">
    <property type="nucleotide sequence ID" value="NZ_QPIW01000001.1"/>
</dbReference>
<reference evidence="1 2" key="1">
    <citation type="submission" date="2018-07" db="EMBL/GenBank/DDBJ databases">
        <title>Genome analysis of Runella aurantiaca.</title>
        <authorList>
            <person name="Yang X."/>
        </authorList>
    </citation>
    <scope>NUCLEOTIDE SEQUENCE [LARGE SCALE GENOMIC DNA]</scope>
    <source>
        <strain evidence="1 2">YX9</strain>
    </source>
</reference>
<accession>A0A369IHM2</accession>
<proteinExistence type="predicted"/>
<dbReference type="AlphaFoldDB" id="A0A369IHM2"/>
<evidence type="ECO:0000313" key="1">
    <source>
        <dbReference type="EMBL" id="RDB07837.1"/>
    </source>
</evidence>
<dbReference type="EMBL" id="QPIW01000001">
    <property type="protein sequence ID" value="RDB07837.1"/>
    <property type="molecule type" value="Genomic_DNA"/>
</dbReference>
<dbReference type="Proteomes" id="UP000253141">
    <property type="component" value="Unassembled WGS sequence"/>
</dbReference>